<reference evidence="1" key="1">
    <citation type="submission" date="2014-11" db="EMBL/GenBank/DDBJ databases">
        <authorList>
            <person name="Amaro Gonzalez C."/>
        </authorList>
    </citation>
    <scope>NUCLEOTIDE SEQUENCE</scope>
</reference>
<reference evidence="1" key="2">
    <citation type="journal article" date="2015" name="Fish Shellfish Immunol.">
        <title>Early steps in the European eel (Anguilla anguilla)-Vibrio vulnificus interaction in the gills: Role of the RtxA13 toxin.</title>
        <authorList>
            <person name="Callol A."/>
            <person name="Pajuelo D."/>
            <person name="Ebbesson L."/>
            <person name="Teles M."/>
            <person name="MacKenzie S."/>
            <person name="Amaro C."/>
        </authorList>
    </citation>
    <scope>NUCLEOTIDE SEQUENCE</scope>
</reference>
<evidence type="ECO:0000313" key="1">
    <source>
        <dbReference type="EMBL" id="JAI03504.1"/>
    </source>
</evidence>
<dbReference type="AlphaFoldDB" id="A0A0E9XP79"/>
<proteinExistence type="predicted"/>
<organism evidence="1">
    <name type="scientific">Anguilla anguilla</name>
    <name type="common">European freshwater eel</name>
    <name type="synonym">Muraena anguilla</name>
    <dbReference type="NCBI Taxonomy" id="7936"/>
    <lineage>
        <taxon>Eukaryota</taxon>
        <taxon>Metazoa</taxon>
        <taxon>Chordata</taxon>
        <taxon>Craniata</taxon>
        <taxon>Vertebrata</taxon>
        <taxon>Euteleostomi</taxon>
        <taxon>Actinopterygii</taxon>
        <taxon>Neopterygii</taxon>
        <taxon>Teleostei</taxon>
        <taxon>Anguilliformes</taxon>
        <taxon>Anguillidae</taxon>
        <taxon>Anguilla</taxon>
    </lineage>
</organism>
<accession>A0A0E9XP79</accession>
<dbReference type="EMBL" id="GBXM01005074">
    <property type="protein sequence ID" value="JAI03504.1"/>
    <property type="molecule type" value="Transcribed_RNA"/>
</dbReference>
<name>A0A0E9XP79_ANGAN</name>
<sequence>MQRITTSRDIFDTAIIVNEGSSIFVCLT</sequence>
<protein>
    <submittedName>
        <fullName evidence="1">Uncharacterized protein</fullName>
    </submittedName>
</protein>